<reference evidence="2" key="1">
    <citation type="submission" date="2020-08" db="EMBL/GenBank/DDBJ databases">
        <title>Multicomponent nature underlies the extraordinary mechanical properties of spider dragline silk.</title>
        <authorList>
            <person name="Kono N."/>
            <person name="Nakamura H."/>
            <person name="Mori M."/>
            <person name="Yoshida Y."/>
            <person name="Ohtoshi R."/>
            <person name="Malay A.D."/>
            <person name="Moran D.A.P."/>
            <person name="Tomita M."/>
            <person name="Numata K."/>
            <person name="Arakawa K."/>
        </authorList>
    </citation>
    <scope>NUCLEOTIDE SEQUENCE</scope>
</reference>
<proteinExistence type="predicted"/>
<gene>
    <name evidence="2" type="ORF">NPIL_61591</name>
</gene>
<organism evidence="2 3">
    <name type="scientific">Nephila pilipes</name>
    <name type="common">Giant wood spider</name>
    <name type="synonym">Nephila maculata</name>
    <dbReference type="NCBI Taxonomy" id="299642"/>
    <lineage>
        <taxon>Eukaryota</taxon>
        <taxon>Metazoa</taxon>
        <taxon>Ecdysozoa</taxon>
        <taxon>Arthropoda</taxon>
        <taxon>Chelicerata</taxon>
        <taxon>Arachnida</taxon>
        <taxon>Araneae</taxon>
        <taxon>Araneomorphae</taxon>
        <taxon>Entelegynae</taxon>
        <taxon>Araneoidea</taxon>
        <taxon>Nephilidae</taxon>
        <taxon>Nephila</taxon>
    </lineage>
</organism>
<evidence type="ECO:0000256" key="1">
    <source>
        <dbReference type="SAM" id="MobiDB-lite"/>
    </source>
</evidence>
<evidence type="ECO:0000313" key="3">
    <source>
        <dbReference type="Proteomes" id="UP000887013"/>
    </source>
</evidence>
<feature type="non-terminal residue" evidence="2">
    <location>
        <position position="1"/>
    </location>
</feature>
<sequence length="45" mass="5143">RTSAPYSTTPPDTEKNFYQPNRQSKSCRSEYITRSSVIDTIILSC</sequence>
<dbReference type="EMBL" id="BMAW01062805">
    <property type="protein sequence ID" value="GFT37461.1"/>
    <property type="molecule type" value="Genomic_DNA"/>
</dbReference>
<evidence type="ECO:0000313" key="2">
    <source>
        <dbReference type="EMBL" id="GFT37461.1"/>
    </source>
</evidence>
<keyword evidence="3" id="KW-1185">Reference proteome</keyword>
<dbReference type="Proteomes" id="UP000887013">
    <property type="component" value="Unassembled WGS sequence"/>
</dbReference>
<name>A0A8X6TPI9_NEPPI</name>
<comment type="caution">
    <text evidence="2">The sequence shown here is derived from an EMBL/GenBank/DDBJ whole genome shotgun (WGS) entry which is preliminary data.</text>
</comment>
<dbReference type="AlphaFoldDB" id="A0A8X6TPI9"/>
<protein>
    <submittedName>
        <fullName evidence="2">Uncharacterized protein</fullName>
    </submittedName>
</protein>
<feature type="region of interest" description="Disordered" evidence="1">
    <location>
        <begin position="1"/>
        <end position="24"/>
    </location>
</feature>
<accession>A0A8X6TPI9</accession>